<gene>
    <name evidence="1" type="ORF">FIBRA_05956</name>
</gene>
<proteinExistence type="predicted"/>
<organism evidence="1 2">
    <name type="scientific">Fibroporia radiculosa</name>
    <dbReference type="NCBI Taxonomy" id="599839"/>
    <lineage>
        <taxon>Eukaryota</taxon>
        <taxon>Fungi</taxon>
        <taxon>Dikarya</taxon>
        <taxon>Basidiomycota</taxon>
        <taxon>Agaricomycotina</taxon>
        <taxon>Agaricomycetes</taxon>
        <taxon>Polyporales</taxon>
        <taxon>Fibroporiaceae</taxon>
        <taxon>Fibroporia</taxon>
    </lineage>
</organism>
<dbReference type="OrthoDB" id="2802122at2759"/>
<dbReference type="InterPro" id="IPR036047">
    <property type="entry name" value="F-box-like_dom_sf"/>
</dbReference>
<dbReference type="EMBL" id="HE797129">
    <property type="protein sequence ID" value="CCM03808.1"/>
    <property type="molecule type" value="Genomic_DNA"/>
</dbReference>
<sequence>MSSELPQELVDQVIDHLWDDFVSLAACSLTCHAWLPSSRTHLFRHVDLDSPSACFRFQQLLKTSPKIAPFVRKVRVRSYSLSQKPPALGYEEIMWESHVPRLLSRLPRLTDLNISSLNWGTLHLTAVHGGAFLSRLGSVKRLTLADVHFETSAQVRSMLAAASNLEELYFDRVYWNNSSACVPLNAPVCQMPRICTSLLQSPFVPTSRDTGGRRLQELMLRSGSPSDLVIDWLLGTGEVRLRKLHVSWRDRRNAKALCALLIASGPHLKHLHMELTNGVAGLMQNEMQLGLLTSLRYVHFDGLILSDCGDWITTMVAQLTSPYLNQMEISLLARWTDDLCMLDWNKLDAALSRGCFVGVVVTLNVNLAIYRANKEEDARMIVELGLPEFQKLGTLLVKCS</sequence>
<dbReference type="STRING" id="599839.J4GAE8"/>
<keyword evidence="2" id="KW-1185">Reference proteome</keyword>
<dbReference type="CDD" id="cd09917">
    <property type="entry name" value="F-box_SF"/>
    <property type="match status" value="1"/>
</dbReference>
<evidence type="ECO:0000313" key="1">
    <source>
        <dbReference type="EMBL" id="CCM03808.1"/>
    </source>
</evidence>
<dbReference type="RefSeq" id="XP_012183091.1">
    <property type="nucleotide sequence ID" value="XM_012327701.1"/>
</dbReference>
<dbReference type="GeneID" id="24098719"/>
<name>J4GAE8_9APHY</name>
<dbReference type="SUPFAM" id="SSF81383">
    <property type="entry name" value="F-box domain"/>
    <property type="match status" value="1"/>
</dbReference>
<dbReference type="Proteomes" id="UP000006352">
    <property type="component" value="Unassembled WGS sequence"/>
</dbReference>
<dbReference type="HOGENOM" id="CLU_036316_4_1_1"/>
<dbReference type="InParanoid" id="J4GAE8"/>
<dbReference type="InterPro" id="IPR032675">
    <property type="entry name" value="LRR_dom_sf"/>
</dbReference>
<dbReference type="AlphaFoldDB" id="J4GAE8"/>
<evidence type="ECO:0008006" key="3">
    <source>
        <dbReference type="Google" id="ProtNLM"/>
    </source>
</evidence>
<evidence type="ECO:0000313" key="2">
    <source>
        <dbReference type="Proteomes" id="UP000006352"/>
    </source>
</evidence>
<protein>
    <recommendedName>
        <fullName evidence="3">F-box domain-containing protein</fullName>
    </recommendedName>
</protein>
<dbReference type="SUPFAM" id="SSF52047">
    <property type="entry name" value="RNI-like"/>
    <property type="match status" value="1"/>
</dbReference>
<accession>J4GAE8</accession>
<reference evidence="1 2" key="1">
    <citation type="journal article" date="2012" name="Appl. Environ. Microbiol.">
        <title>Short-read sequencing for genomic analysis of the brown rot fungus Fibroporia radiculosa.</title>
        <authorList>
            <person name="Tang J.D."/>
            <person name="Perkins A.D."/>
            <person name="Sonstegard T.S."/>
            <person name="Schroeder S.G."/>
            <person name="Burgess S.C."/>
            <person name="Diehl S.V."/>
        </authorList>
    </citation>
    <scope>NUCLEOTIDE SEQUENCE [LARGE SCALE GENOMIC DNA]</scope>
    <source>
        <strain evidence="1 2">TFFH 294</strain>
    </source>
</reference>
<dbReference type="Gene3D" id="3.80.10.10">
    <property type="entry name" value="Ribonuclease Inhibitor"/>
    <property type="match status" value="1"/>
</dbReference>